<dbReference type="Proteomes" id="UP001501666">
    <property type="component" value="Unassembled WGS sequence"/>
</dbReference>
<feature type="region of interest" description="Disordered" evidence="1">
    <location>
        <begin position="1"/>
        <end position="74"/>
    </location>
</feature>
<gene>
    <name evidence="2" type="ORF">GCM10010412_082700</name>
</gene>
<name>A0ABN3T239_9ACTN</name>
<proteinExistence type="predicted"/>
<evidence type="ECO:0000313" key="3">
    <source>
        <dbReference type="Proteomes" id="UP001501666"/>
    </source>
</evidence>
<organism evidence="2 3">
    <name type="scientific">Nonomuraea recticatena</name>
    <dbReference type="NCBI Taxonomy" id="46178"/>
    <lineage>
        <taxon>Bacteria</taxon>
        <taxon>Bacillati</taxon>
        <taxon>Actinomycetota</taxon>
        <taxon>Actinomycetes</taxon>
        <taxon>Streptosporangiales</taxon>
        <taxon>Streptosporangiaceae</taxon>
        <taxon>Nonomuraea</taxon>
    </lineage>
</organism>
<keyword evidence="3" id="KW-1185">Reference proteome</keyword>
<dbReference type="EMBL" id="BAAATE010000034">
    <property type="protein sequence ID" value="GAA2692024.1"/>
    <property type="molecule type" value="Genomic_DNA"/>
</dbReference>
<feature type="compositionally biased region" description="Low complexity" evidence="1">
    <location>
        <begin position="12"/>
        <end position="37"/>
    </location>
</feature>
<reference evidence="2 3" key="1">
    <citation type="journal article" date="2019" name="Int. J. Syst. Evol. Microbiol.">
        <title>The Global Catalogue of Microorganisms (GCM) 10K type strain sequencing project: providing services to taxonomists for standard genome sequencing and annotation.</title>
        <authorList>
            <consortium name="The Broad Institute Genomics Platform"/>
            <consortium name="The Broad Institute Genome Sequencing Center for Infectious Disease"/>
            <person name="Wu L."/>
            <person name="Ma J."/>
        </authorList>
    </citation>
    <scope>NUCLEOTIDE SEQUENCE [LARGE SCALE GENOMIC DNA]</scope>
    <source>
        <strain evidence="2 3">JCM 6835</strain>
    </source>
</reference>
<evidence type="ECO:0000313" key="2">
    <source>
        <dbReference type="EMBL" id="GAA2692024.1"/>
    </source>
</evidence>
<sequence>MTATRRKSSAGEQAPPAEQAPVESGQPEQPAAAPTPAVDEAGPVAAPTQAAPLDPPARPEPPAPDPGPTPQIRMLATPGSEFVDLVWGDNPAGQPKEKADPDELFHDPGAQFSYVIVARPIVRLFHMPGANGILGEQLFRNAGVHIDRGHANHIRQDLAAVRAAEQAD</sequence>
<protein>
    <submittedName>
        <fullName evidence="2">Uncharacterized protein</fullName>
    </submittedName>
</protein>
<comment type="caution">
    <text evidence="2">The sequence shown here is derived from an EMBL/GenBank/DDBJ whole genome shotgun (WGS) entry which is preliminary data.</text>
</comment>
<feature type="compositionally biased region" description="Pro residues" evidence="1">
    <location>
        <begin position="53"/>
        <end position="69"/>
    </location>
</feature>
<accession>A0ABN3T239</accession>
<evidence type="ECO:0000256" key="1">
    <source>
        <dbReference type="SAM" id="MobiDB-lite"/>
    </source>
</evidence>
<dbReference type="RefSeq" id="WP_346154521.1">
    <property type="nucleotide sequence ID" value="NZ_BAAATE010000034.1"/>
</dbReference>